<dbReference type="Pfam" id="PF00589">
    <property type="entry name" value="Phage_integrase"/>
    <property type="match status" value="1"/>
</dbReference>
<sequence>MYQKIEKMIRDLELRGRSKDTIKNMVCAMNSFSRYYNQAPETLGEIEIIQYLNYCINDRKLCRGTVNYINSTLKFFYVVTLERSWSDLRIPKLRYDKTLPQYLTKEEIKRLLESTTYLKHKVIFSTMYSAGLRVSEVINLRISDIISAEMKIRVRNGKRNKERYTLLSQKNLELLRVYWKKFGYKNYSPDDYLFISRQTKKKLTSRGVQSAIEKAVKNAGISKKATPHTLRHSFATHLMNDGIDLVTIQALMGHSNMKTTSIYLHVRDYKTLNIKSPLDTFE</sequence>
<name>A0A644ZZU5_9ZZZZ</name>
<dbReference type="GO" id="GO:0006310">
    <property type="term" value="P:DNA recombination"/>
    <property type="evidence" value="ECO:0007669"/>
    <property type="project" value="UniProtKB-KW"/>
</dbReference>
<gene>
    <name evidence="7" type="ORF">SDC9_93000</name>
</gene>
<evidence type="ECO:0000256" key="4">
    <source>
        <dbReference type="ARBA" id="ARBA00023172"/>
    </source>
</evidence>
<dbReference type="GO" id="GO:0003677">
    <property type="term" value="F:DNA binding"/>
    <property type="evidence" value="ECO:0007669"/>
    <property type="project" value="UniProtKB-KW"/>
</dbReference>
<evidence type="ECO:0000259" key="6">
    <source>
        <dbReference type="PROSITE" id="PS51900"/>
    </source>
</evidence>
<feature type="domain" description="Core-binding (CB)" evidence="6">
    <location>
        <begin position="1"/>
        <end position="81"/>
    </location>
</feature>
<comment type="similarity">
    <text evidence="1">Belongs to the 'phage' integrase family.</text>
</comment>
<keyword evidence="3" id="KW-0238">DNA-binding</keyword>
<dbReference type="PROSITE" id="PS51900">
    <property type="entry name" value="CB"/>
    <property type="match status" value="1"/>
</dbReference>
<evidence type="ECO:0000256" key="2">
    <source>
        <dbReference type="ARBA" id="ARBA00022908"/>
    </source>
</evidence>
<protein>
    <submittedName>
        <fullName evidence="7">IS91 family transposase ISTha3</fullName>
    </submittedName>
</protein>
<comment type="caution">
    <text evidence="7">The sequence shown here is derived from an EMBL/GenBank/DDBJ whole genome shotgun (WGS) entry which is preliminary data.</text>
</comment>
<dbReference type="PANTHER" id="PTHR30349:SF64">
    <property type="entry name" value="PROPHAGE INTEGRASE INTD-RELATED"/>
    <property type="match status" value="1"/>
</dbReference>
<dbReference type="InterPro" id="IPR011010">
    <property type="entry name" value="DNA_brk_join_enz"/>
</dbReference>
<dbReference type="EMBL" id="VSSQ01011222">
    <property type="protein sequence ID" value="MPM46302.1"/>
    <property type="molecule type" value="Genomic_DNA"/>
</dbReference>
<dbReference type="InterPro" id="IPR050090">
    <property type="entry name" value="Tyrosine_recombinase_XerCD"/>
</dbReference>
<feature type="domain" description="Tyr recombinase" evidence="5">
    <location>
        <begin position="98"/>
        <end position="276"/>
    </location>
</feature>
<dbReference type="Gene3D" id="1.10.150.130">
    <property type="match status" value="1"/>
</dbReference>
<dbReference type="PROSITE" id="PS51898">
    <property type="entry name" value="TYR_RECOMBINASE"/>
    <property type="match status" value="1"/>
</dbReference>
<dbReference type="GO" id="GO:0015074">
    <property type="term" value="P:DNA integration"/>
    <property type="evidence" value="ECO:0007669"/>
    <property type="project" value="UniProtKB-KW"/>
</dbReference>
<dbReference type="InterPro" id="IPR004107">
    <property type="entry name" value="Integrase_SAM-like_N"/>
</dbReference>
<dbReference type="InterPro" id="IPR044068">
    <property type="entry name" value="CB"/>
</dbReference>
<dbReference type="InterPro" id="IPR010998">
    <property type="entry name" value="Integrase_recombinase_N"/>
</dbReference>
<evidence type="ECO:0000259" key="5">
    <source>
        <dbReference type="PROSITE" id="PS51898"/>
    </source>
</evidence>
<dbReference type="SUPFAM" id="SSF56349">
    <property type="entry name" value="DNA breaking-rejoining enzymes"/>
    <property type="match status" value="1"/>
</dbReference>
<organism evidence="7">
    <name type="scientific">bioreactor metagenome</name>
    <dbReference type="NCBI Taxonomy" id="1076179"/>
    <lineage>
        <taxon>unclassified sequences</taxon>
        <taxon>metagenomes</taxon>
        <taxon>ecological metagenomes</taxon>
    </lineage>
</organism>
<dbReference type="PANTHER" id="PTHR30349">
    <property type="entry name" value="PHAGE INTEGRASE-RELATED"/>
    <property type="match status" value="1"/>
</dbReference>
<dbReference type="Pfam" id="PF13495">
    <property type="entry name" value="Phage_int_SAM_4"/>
    <property type="match status" value="1"/>
</dbReference>
<accession>A0A644ZZU5</accession>
<keyword evidence="2" id="KW-0229">DNA integration</keyword>
<keyword evidence="4" id="KW-0233">DNA recombination</keyword>
<evidence type="ECO:0000256" key="1">
    <source>
        <dbReference type="ARBA" id="ARBA00008857"/>
    </source>
</evidence>
<evidence type="ECO:0000256" key="3">
    <source>
        <dbReference type="ARBA" id="ARBA00023125"/>
    </source>
</evidence>
<dbReference type="AlphaFoldDB" id="A0A644ZZU5"/>
<dbReference type="InterPro" id="IPR002104">
    <property type="entry name" value="Integrase_catalytic"/>
</dbReference>
<proteinExistence type="inferred from homology"/>
<dbReference type="Gene3D" id="1.10.443.10">
    <property type="entry name" value="Intergrase catalytic core"/>
    <property type="match status" value="1"/>
</dbReference>
<reference evidence="7" key="1">
    <citation type="submission" date="2019-08" db="EMBL/GenBank/DDBJ databases">
        <authorList>
            <person name="Kucharzyk K."/>
            <person name="Murdoch R.W."/>
            <person name="Higgins S."/>
            <person name="Loffler F."/>
        </authorList>
    </citation>
    <scope>NUCLEOTIDE SEQUENCE</scope>
</reference>
<dbReference type="InterPro" id="IPR013762">
    <property type="entry name" value="Integrase-like_cat_sf"/>
</dbReference>
<evidence type="ECO:0000313" key="7">
    <source>
        <dbReference type="EMBL" id="MPM46302.1"/>
    </source>
</evidence>